<keyword evidence="2" id="KW-1185">Reference proteome</keyword>
<proteinExistence type="predicted"/>
<gene>
    <name evidence="1" type="ORF">HAX54_006465</name>
</gene>
<feature type="non-terminal residue" evidence="1">
    <location>
        <position position="1"/>
    </location>
</feature>
<protein>
    <submittedName>
        <fullName evidence="1">Uncharacterized protein</fullName>
    </submittedName>
</protein>
<accession>A0ABS8WU24</accession>
<dbReference type="EMBL" id="JACEIK010013232">
    <property type="protein sequence ID" value="MCE3216422.1"/>
    <property type="molecule type" value="Genomic_DNA"/>
</dbReference>
<reference evidence="1 2" key="1">
    <citation type="journal article" date="2021" name="BMC Genomics">
        <title>Datura genome reveals duplications of psychoactive alkaloid biosynthetic genes and high mutation rate following tissue culture.</title>
        <authorList>
            <person name="Rajewski A."/>
            <person name="Carter-House D."/>
            <person name="Stajich J."/>
            <person name="Litt A."/>
        </authorList>
    </citation>
    <scope>NUCLEOTIDE SEQUENCE [LARGE SCALE GENOMIC DNA]</scope>
    <source>
        <strain evidence="1">AR-01</strain>
    </source>
</reference>
<feature type="non-terminal residue" evidence="1">
    <location>
        <position position="53"/>
    </location>
</feature>
<name>A0ABS8WU24_DATST</name>
<comment type="caution">
    <text evidence="1">The sequence shown here is derived from an EMBL/GenBank/DDBJ whole genome shotgun (WGS) entry which is preliminary data.</text>
</comment>
<sequence length="53" mass="5990">SRAWQVWEKARIGSARECIVKAGGQKLRQAQGAPYRRPARCLERHAWLLGACV</sequence>
<organism evidence="1 2">
    <name type="scientific">Datura stramonium</name>
    <name type="common">Jimsonweed</name>
    <name type="synonym">Common thornapple</name>
    <dbReference type="NCBI Taxonomy" id="4076"/>
    <lineage>
        <taxon>Eukaryota</taxon>
        <taxon>Viridiplantae</taxon>
        <taxon>Streptophyta</taxon>
        <taxon>Embryophyta</taxon>
        <taxon>Tracheophyta</taxon>
        <taxon>Spermatophyta</taxon>
        <taxon>Magnoliopsida</taxon>
        <taxon>eudicotyledons</taxon>
        <taxon>Gunneridae</taxon>
        <taxon>Pentapetalae</taxon>
        <taxon>asterids</taxon>
        <taxon>lamiids</taxon>
        <taxon>Solanales</taxon>
        <taxon>Solanaceae</taxon>
        <taxon>Solanoideae</taxon>
        <taxon>Datureae</taxon>
        <taxon>Datura</taxon>
    </lineage>
</organism>
<evidence type="ECO:0000313" key="1">
    <source>
        <dbReference type="EMBL" id="MCE3216422.1"/>
    </source>
</evidence>
<dbReference type="Proteomes" id="UP000823775">
    <property type="component" value="Unassembled WGS sequence"/>
</dbReference>
<evidence type="ECO:0000313" key="2">
    <source>
        <dbReference type="Proteomes" id="UP000823775"/>
    </source>
</evidence>